<dbReference type="OrthoDB" id="7157592at2"/>
<dbReference type="CDD" id="cd06579">
    <property type="entry name" value="TM_PBP1_transp_AraH_like"/>
    <property type="match status" value="1"/>
</dbReference>
<evidence type="ECO:0000256" key="3">
    <source>
        <dbReference type="ARBA" id="ARBA00022692"/>
    </source>
</evidence>
<dbReference type="PANTHER" id="PTHR32196:SF72">
    <property type="entry name" value="RIBOSE IMPORT PERMEASE PROTEIN RBSC"/>
    <property type="match status" value="1"/>
</dbReference>
<dbReference type="PANTHER" id="PTHR32196">
    <property type="entry name" value="ABC TRANSPORTER PERMEASE PROTEIN YPHD-RELATED-RELATED"/>
    <property type="match status" value="1"/>
</dbReference>
<evidence type="ECO:0000256" key="1">
    <source>
        <dbReference type="ARBA" id="ARBA00004651"/>
    </source>
</evidence>
<keyword evidence="3 6" id="KW-0812">Transmembrane</keyword>
<keyword evidence="8" id="KW-1185">Reference proteome</keyword>
<proteinExistence type="predicted"/>
<dbReference type="GO" id="GO:0022857">
    <property type="term" value="F:transmembrane transporter activity"/>
    <property type="evidence" value="ECO:0007669"/>
    <property type="project" value="InterPro"/>
</dbReference>
<dbReference type="EMBL" id="QFBC01000008">
    <property type="protein sequence ID" value="PWE54867.1"/>
    <property type="molecule type" value="Genomic_DNA"/>
</dbReference>
<evidence type="ECO:0000256" key="4">
    <source>
        <dbReference type="ARBA" id="ARBA00022989"/>
    </source>
</evidence>
<keyword evidence="4 6" id="KW-1133">Transmembrane helix</keyword>
<dbReference type="InterPro" id="IPR001851">
    <property type="entry name" value="ABC_transp_permease"/>
</dbReference>
<dbReference type="Pfam" id="PF02653">
    <property type="entry name" value="BPD_transp_2"/>
    <property type="match status" value="1"/>
</dbReference>
<comment type="subcellular location">
    <subcellularLocation>
        <location evidence="1">Cell membrane</location>
        <topology evidence="1">Multi-pass membrane protein</topology>
    </subcellularLocation>
</comment>
<reference evidence="7 8" key="1">
    <citation type="submission" date="2018-05" db="EMBL/GenBank/DDBJ databases">
        <title>The draft genome of strain NS-104.</title>
        <authorList>
            <person name="Hang P."/>
            <person name="Jiang J."/>
        </authorList>
    </citation>
    <scope>NUCLEOTIDE SEQUENCE [LARGE SCALE GENOMIC DNA]</scope>
    <source>
        <strain evidence="7 8">NS-104</strain>
    </source>
</reference>
<feature type="transmembrane region" description="Helical" evidence="6">
    <location>
        <begin position="272"/>
        <end position="302"/>
    </location>
</feature>
<organism evidence="7 8">
    <name type="scientific">Metarhizobium album</name>
    <dbReference type="NCBI Taxonomy" id="2182425"/>
    <lineage>
        <taxon>Bacteria</taxon>
        <taxon>Pseudomonadati</taxon>
        <taxon>Pseudomonadota</taxon>
        <taxon>Alphaproteobacteria</taxon>
        <taxon>Hyphomicrobiales</taxon>
        <taxon>Rhizobiaceae</taxon>
        <taxon>Metarhizobium</taxon>
    </lineage>
</organism>
<dbReference type="Proteomes" id="UP000245252">
    <property type="component" value="Unassembled WGS sequence"/>
</dbReference>
<evidence type="ECO:0000256" key="5">
    <source>
        <dbReference type="ARBA" id="ARBA00023136"/>
    </source>
</evidence>
<evidence type="ECO:0000313" key="7">
    <source>
        <dbReference type="EMBL" id="PWE54867.1"/>
    </source>
</evidence>
<dbReference type="GO" id="GO:0005886">
    <property type="term" value="C:plasma membrane"/>
    <property type="evidence" value="ECO:0007669"/>
    <property type="project" value="UniProtKB-SubCell"/>
</dbReference>
<feature type="transmembrane region" description="Helical" evidence="6">
    <location>
        <begin position="91"/>
        <end position="110"/>
    </location>
</feature>
<feature type="transmembrane region" description="Helical" evidence="6">
    <location>
        <begin position="314"/>
        <end position="330"/>
    </location>
</feature>
<accession>A0A2U2DNI2</accession>
<keyword evidence="5 6" id="KW-0472">Membrane</keyword>
<evidence type="ECO:0000256" key="2">
    <source>
        <dbReference type="ARBA" id="ARBA00022475"/>
    </source>
</evidence>
<evidence type="ECO:0000256" key="6">
    <source>
        <dbReference type="SAM" id="Phobius"/>
    </source>
</evidence>
<evidence type="ECO:0000313" key="8">
    <source>
        <dbReference type="Proteomes" id="UP000245252"/>
    </source>
</evidence>
<keyword evidence="2" id="KW-1003">Cell membrane</keyword>
<feature type="transmembrane region" description="Helical" evidence="6">
    <location>
        <begin position="229"/>
        <end position="252"/>
    </location>
</feature>
<feature type="transmembrane region" description="Helical" evidence="6">
    <location>
        <begin position="182"/>
        <end position="203"/>
    </location>
</feature>
<comment type="caution">
    <text evidence="7">The sequence shown here is derived from an EMBL/GenBank/DDBJ whole genome shotgun (WGS) entry which is preliminary data.</text>
</comment>
<feature type="transmembrane region" description="Helical" evidence="6">
    <location>
        <begin position="21"/>
        <end position="45"/>
    </location>
</feature>
<protein>
    <submittedName>
        <fullName evidence="7">Ribose ABC transporter permease</fullName>
    </submittedName>
</protein>
<gene>
    <name evidence="7" type="ORF">DEM27_18165</name>
</gene>
<feature type="transmembrane region" description="Helical" evidence="6">
    <location>
        <begin position="116"/>
        <end position="137"/>
    </location>
</feature>
<dbReference type="AlphaFoldDB" id="A0A2U2DNI2"/>
<sequence>MTSPDTSTQQMQIRNRSVGATIRAMGMLPVLILIALLFQVLSSYAETGESLWTAGRFLTVGNLSIVAQQASINTVLAAGMTFVILTGGIDLSVGSILAASAMSALLVSLMPGFEHLGLPASLLVGLVLGAMNGALIAFAKLPPFIVTLGSMTAVRGFARFLGSDNTVFNSDLTFAFIGNGSLFGVPWLMIIALATVLVSWVILRRTVLGVRIYAVGGNADAARLSGIKVWWVLLFVYGVSGLLAGLGGAMSAARLYAANGLQLGQSYELDAIAAVILGGTSFVGGVGSIWGTLIGAMIIAVLSNGLILTGVSDIWQFIIKGFVIIGAVALDRYRVAGART</sequence>
<name>A0A2U2DNI2_9HYPH</name>